<feature type="transmembrane region" description="Helical" evidence="8">
    <location>
        <begin position="221"/>
        <end position="245"/>
    </location>
</feature>
<reference evidence="10" key="1">
    <citation type="submission" date="2017-02" db="EMBL/GenBank/DDBJ databases">
        <authorList>
            <person name="Varghese N."/>
            <person name="Submissions S."/>
        </authorList>
    </citation>
    <scope>NUCLEOTIDE SEQUENCE [LARGE SCALE GENOMIC DNA]</scope>
    <source>
        <strain evidence="10">ATCC BAA-73</strain>
    </source>
</reference>
<feature type="transmembrane region" description="Helical" evidence="8">
    <location>
        <begin position="148"/>
        <end position="170"/>
    </location>
</feature>
<accession>A0A1T4P8V0</accession>
<keyword evidence="4" id="KW-0309">Germination</keyword>
<evidence type="ECO:0000256" key="5">
    <source>
        <dbReference type="ARBA" id="ARBA00022692"/>
    </source>
</evidence>
<evidence type="ECO:0000256" key="7">
    <source>
        <dbReference type="ARBA" id="ARBA00023136"/>
    </source>
</evidence>
<evidence type="ECO:0000256" key="2">
    <source>
        <dbReference type="ARBA" id="ARBA00007998"/>
    </source>
</evidence>
<feature type="transmembrane region" description="Helical" evidence="8">
    <location>
        <begin position="313"/>
        <end position="331"/>
    </location>
</feature>
<evidence type="ECO:0000313" key="10">
    <source>
        <dbReference type="Proteomes" id="UP000190625"/>
    </source>
</evidence>
<dbReference type="PANTHER" id="PTHR34975:SF2">
    <property type="entry name" value="SPORE GERMINATION PROTEIN A2"/>
    <property type="match status" value="1"/>
</dbReference>
<dbReference type="RefSeq" id="WP_078810514.1">
    <property type="nucleotide sequence ID" value="NZ_FUWM01000018.1"/>
</dbReference>
<comment type="subcellular location">
    <subcellularLocation>
        <location evidence="1">Membrane</location>
        <topology evidence="1">Multi-pass membrane protein</topology>
    </subcellularLocation>
</comment>
<name>A0A1T4P8V0_9FIRM</name>
<keyword evidence="7 8" id="KW-0472">Membrane</keyword>
<dbReference type="STRING" id="142842.SAMN02745118_02081"/>
<feature type="transmembrane region" description="Helical" evidence="8">
    <location>
        <begin position="12"/>
        <end position="30"/>
    </location>
</feature>
<comment type="similarity">
    <text evidence="2">Belongs to the amino acid-polyamine-organocation (APC) superfamily. Spore germination protein (SGP) (TC 2.A.3.9) family.</text>
</comment>
<evidence type="ECO:0000256" key="6">
    <source>
        <dbReference type="ARBA" id="ARBA00022989"/>
    </source>
</evidence>
<sequence>MIDPDDKISSRQLYIMIISILIGVNTLIMPRFMTEVAGVDGWILPITSGLIVIFNMYLLVRINSAFPNLTFIEYSEIIFGKVLSKLLSSGLLLYFLLITSINIRLFSSAIKPFLIPRTPIEILLLSTLIIPAYLIRHGIEPIARFNEYITMPALIFLAIPLLLTVSLPHFDLGNILPVFNSGLYKITQGSLIGYGASSFLGLEMMYLLYPYIKSSDRDKVLSATISGITTVVVIFVSFVAFTIAAVGYVELGYMTWPIISILSSIEVPVLERIGSLFIAIWATISFTTTLVLTFVGNGLGLAHFFNYKEFKQLILPGMVPPYFLALLPGTIDKAFRLMRYINYIGKFYLIILPIILFITFKLKGLDKKVE</sequence>
<feature type="transmembrane region" description="Helical" evidence="8">
    <location>
        <begin position="42"/>
        <end position="60"/>
    </location>
</feature>
<keyword evidence="6 8" id="KW-1133">Transmembrane helix</keyword>
<feature type="transmembrane region" description="Helical" evidence="8">
    <location>
        <begin position="190"/>
        <end position="209"/>
    </location>
</feature>
<protein>
    <submittedName>
        <fullName evidence="9">Spore germination protein</fullName>
    </submittedName>
</protein>
<dbReference type="Gene3D" id="1.20.1740.10">
    <property type="entry name" value="Amino acid/polyamine transporter I"/>
    <property type="match status" value="1"/>
</dbReference>
<dbReference type="GO" id="GO:0016020">
    <property type="term" value="C:membrane"/>
    <property type="evidence" value="ECO:0007669"/>
    <property type="project" value="UniProtKB-SubCell"/>
</dbReference>
<dbReference type="OrthoDB" id="1931502at2"/>
<keyword evidence="5 8" id="KW-0812">Transmembrane</keyword>
<dbReference type="Pfam" id="PF03845">
    <property type="entry name" value="Spore_permease"/>
    <property type="match status" value="1"/>
</dbReference>
<dbReference type="PANTHER" id="PTHR34975">
    <property type="entry name" value="SPORE GERMINATION PROTEIN A2"/>
    <property type="match status" value="1"/>
</dbReference>
<evidence type="ECO:0000256" key="8">
    <source>
        <dbReference type="SAM" id="Phobius"/>
    </source>
</evidence>
<dbReference type="Proteomes" id="UP000190625">
    <property type="component" value="Unassembled WGS sequence"/>
</dbReference>
<evidence type="ECO:0000256" key="3">
    <source>
        <dbReference type="ARBA" id="ARBA00022448"/>
    </source>
</evidence>
<evidence type="ECO:0000256" key="4">
    <source>
        <dbReference type="ARBA" id="ARBA00022544"/>
    </source>
</evidence>
<proteinExistence type="inferred from homology"/>
<dbReference type="GO" id="GO:0009847">
    <property type="term" value="P:spore germination"/>
    <property type="evidence" value="ECO:0007669"/>
    <property type="project" value="InterPro"/>
</dbReference>
<keyword evidence="3" id="KW-0813">Transport</keyword>
<feature type="transmembrane region" description="Helical" evidence="8">
    <location>
        <begin position="118"/>
        <end position="136"/>
    </location>
</feature>
<feature type="transmembrane region" description="Helical" evidence="8">
    <location>
        <begin position="86"/>
        <end position="106"/>
    </location>
</feature>
<dbReference type="NCBIfam" id="TIGR00912">
    <property type="entry name" value="2A0309"/>
    <property type="match status" value="1"/>
</dbReference>
<feature type="transmembrane region" description="Helical" evidence="8">
    <location>
        <begin position="276"/>
        <end position="301"/>
    </location>
</feature>
<gene>
    <name evidence="9" type="ORF">SAMN02745118_02081</name>
</gene>
<organism evidence="9 10">
    <name type="scientific">Selenihalanaerobacter shriftii</name>
    <dbReference type="NCBI Taxonomy" id="142842"/>
    <lineage>
        <taxon>Bacteria</taxon>
        <taxon>Bacillati</taxon>
        <taxon>Bacillota</taxon>
        <taxon>Clostridia</taxon>
        <taxon>Halanaerobiales</taxon>
        <taxon>Halobacteroidaceae</taxon>
        <taxon>Selenihalanaerobacter</taxon>
    </lineage>
</organism>
<feature type="transmembrane region" description="Helical" evidence="8">
    <location>
        <begin position="343"/>
        <end position="360"/>
    </location>
</feature>
<dbReference type="EMBL" id="FUWM01000018">
    <property type="protein sequence ID" value="SJZ87995.1"/>
    <property type="molecule type" value="Genomic_DNA"/>
</dbReference>
<evidence type="ECO:0000256" key="1">
    <source>
        <dbReference type="ARBA" id="ARBA00004141"/>
    </source>
</evidence>
<keyword evidence="10" id="KW-1185">Reference proteome</keyword>
<evidence type="ECO:0000313" key="9">
    <source>
        <dbReference type="EMBL" id="SJZ87995.1"/>
    </source>
</evidence>
<dbReference type="AlphaFoldDB" id="A0A1T4P8V0"/>
<dbReference type="InterPro" id="IPR004761">
    <property type="entry name" value="Spore_GerAB"/>
</dbReference>